<evidence type="ECO:0000313" key="3">
    <source>
        <dbReference type="Proteomes" id="UP001066276"/>
    </source>
</evidence>
<proteinExistence type="predicted"/>
<dbReference type="AlphaFoldDB" id="A0AAV7SQJ8"/>
<evidence type="ECO:0000256" key="1">
    <source>
        <dbReference type="SAM" id="MobiDB-lite"/>
    </source>
</evidence>
<reference evidence="2" key="1">
    <citation type="journal article" date="2022" name="bioRxiv">
        <title>Sequencing and chromosome-scale assembly of the giantPleurodeles waltlgenome.</title>
        <authorList>
            <person name="Brown T."/>
            <person name="Elewa A."/>
            <person name="Iarovenko S."/>
            <person name="Subramanian E."/>
            <person name="Araus A.J."/>
            <person name="Petzold A."/>
            <person name="Susuki M."/>
            <person name="Suzuki K.-i.T."/>
            <person name="Hayashi T."/>
            <person name="Toyoda A."/>
            <person name="Oliveira C."/>
            <person name="Osipova E."/>
            <person name="Leigh N.D."/>
            <person name="Simon A."/>
            <person name="Yun M.H."/>
        </authorList>
    </citation>
    <scope>NUCLEOTIDE SEQUENCE</scope>
    <source>
        <strain evidence="2">20211129_DDA</strain>
        <tissue evidence="2">Liver</tissue>
    </source>
</reference>
<dbReference type="EMBL" id="JANPWB010000008">
    <property type="protein sequence ID" value="KAJ1166340.1"/>
    <property type="molecule type" value="Genomic_DNA"/>
</dbReference>
<comment type="caution">
    <text evidence="2">The sequence shown here is derived from an EMBL/GenBank/DDBJ whole genome shotgun (WGS) entry which is preliminary data.</text>
</comment>
<feature type="region of interest" description="Disordered" evidence="1">
    <location>
        <begin position="1"/>
        <end position="21"/>
    </location>
</feature>
<name>A0AAV7SQJ8_PLEWA</name>
<dbReference type="Proteomes" id="UP001066276">
    <property type="component" value="Chromosome 4_2"/>
</dbReference>
<protein>
    <submittedName>
        <fullName evidence="2">Uncharacterized protein</fullName>
    </submittedName>
</protein>
<sequence length="86" mass="9306">MRISALTSDRGQPDLPSGPREPSVLVLWSEGGLPCRVLWIRYKYSALRSLPALTGRSAATPLGSARLGCMDAQHGFDPKRLSIDAL</sequence>
<evidence type="ECO:0000313" key="2">
    <source>
        <dbReference type="EMBL" id="KAJ1166340.1"/>
    </source>
</evidence>
<gene>
    <name evidence="2" type="ORF">NDU88_006744</name>
</gene>
<keyword evidence="3" id="KW-1185">Reference proteome</keyword>
<accession>A0AAV7SQJ8</accession>
<feature type="compositionally biased region" description="Polar residues" evidence="1">
    <location>
        <begin position="1"/>
        <end position="10"/>
    </location>
</feature>
<organism evidence="2 3">
    <name type="scientific">Pleurodeles waltl</name>
    <name type="common">Iberian ribbed newt</name>
    <dbReference type="NCBI Taxonomy" id="8319"/>
    <lineage>
        <taxon>Eukaryota</taxon>
        <taxon>Metazoa</taxon>
        <taxon>Chordata</taxon>
        <taxon>Craniata</taxon>
        <taxon>Vertebrata</taxon>
        <taxon>Euteleostomi</taxon>
        <taxon>Amphibia</taxon>
        <taxon>Batrachia</taxon>
        <taxon>Caudata</taxon>
        <taxon>Salamandroidea</taxon>
        <taxon>Salamandridae</taxon>
        <taxon>Pleurodelinae</taxon>
        <taxon>Pleurodeles</taxon>
    </lineage>
</organism>